<comment type="caution">
    <text evidence="2">The sequence shown here is derived from an EMBL/GenBank/DDBJ whole genome shotgun (WGS) entry which is preliminary data.</text>
</comment>
<evidence type="ECO:0000256" key="1">
    <source>
        <dbReference type="SAM" id="MobiDB-lite"/>
    </source>
</evidence>
<feature type="non-terminal residue" evidence="2">
    <location>
        <position position="63"/>
    </location>
</feature>
<accession>A0A9N9JJZ0</accession>
<feature type="compositionally biased region" description="Polar residues" evidence="1">
    <location>
        <begin position="1"/>
        <end position="29"/>
    </location>
</feature>
<evidence type="ECO:0000313" key="2">
    <source>
        <dbReference type="EMBL" id="CAG8782991.1"/>
    </source>
</evidence>
<reference evidence="2" key="1">
    <citation type="submission" date="2021-06" db="EMBL/GenBank/DDBJ databases">
        <authorList>
            <person name="Kallberg Y."/>
            <person name="Tangrot J."/>
            <person name="Rosling A."/>
        </authorList>
    </citation>
    <scope>NUCLEOTIDE SEQUENCE</scope>
    <source>
        <strain evidence="2">IN212</strain>
    </source>
</reference>
<keyword evidence="3" id="KW-1185">Reference proteome</keyword>
<feature type="region of interest" description="Disordered" evidence="1">
    <location>
        <begin position="1"/>
        <end position="39"/>
    </location>
</feature>
<name>A0A9N9JJZ0_9GLOM</name>
<dbReference type="AlphaFoldDB" id="A0A9N9JJZ0"/>
<protein>
    <submittedName>
        <fullName evidence="2">11174_t:CDS:1</fullName>
    </submittedName>
</protein>
<sequence length="63" mass="7408">MEENNLLSLPTQSFDELSSNQPDNLSSENETSERLSRNNGSKKRIWVWKYFESEKVVEEKSNQ</sequence>
<dbReference type="OrthoDB" id="2409162at2759"/>
<gene>
    <name evidence="2" type="ORF">RFULGI_LOCUS15991</name>
</gene>
<organism evidence="2 3">
    <name type="scientific">Racocetra fulgida</name>
    <dbReference type="NCBI Taxonomy" id="60492"/>
    <lineage>
        <taxon>Eukaryota</taxon>
        <taxon>Fungi</taxon>
        <taxon>Fungi incertae sedis</taxon>
        <taxon>Mucoromycota</taxon>
        <taxon>Glomeromycotina</taxon>
        <taxon>Glomeromycetes</taxon>
        <taxon>Diversisporales</taxon>
        <taxon>Gigasporaceae</taxon>
        <taxon>Racocetra</taxon>
    </lineage>
</organism>
<evidence type="ECO:0000313" key="3">
    <source>
        <dbReference type="Proteomes" id="UP000789396"/>
    </source>
</evidence>
<proteinExistence type="predicted"/>
<dbReference type="Proteomes" id="UP000789396">
    <property type="component" value="Unassembled WGS sequence"/>
</dbReference>
<dbReference type="EMBL" id="CAJVPZ010054323">
    <property type="protein sequence ID" value="CAG8782991.1"/>
    <property type="molecule type" value="Genomic_DNA"/>
</dbReference>